<dbReference type="EMBL" id="BTSY01000003">
    <property type="protein sequence ID" value="GMT21229.1"/>
    <property type="molecule type" value="Genomic_DNA"/>
</dbReference>
<dbReference type="Proteomes" id="UP001432322">
    <property type="component" value="Unassembled WGS sequence"/>
</dbReference>
<keyword evidence="6" id="KW-1185">Reference proteome</keyword>
<dbReference type="AlphaFoldDB" id="A0AAV5VNX0"/>
<dbReference type="PANTHER" id="PTHR11245">
    <property type="entry name" value="STANNIOCALCIN"/>
    <property type="match status" value="1"/>
</dbReference>
<evidence type="ECO:0000256" key="4">
    <source>
        <dbReference type="ARBA" id="ARBA00023157"/>
    </source>
</evidence>
<keyword evidence="4" id="KW-1015">Disulfide bond</keyword>
<feature type="non-terminal residue" evidence="5">
    <location>
        <position position="1"/>
    </location>
</feature>
<sequence>YLRYSNSRRRQRLRFVFDIQKMTRDMQNSVRKIPQDWKEFPNAIRRCAWEVVSTDAFKSYPRAAQSDLFVRLSGAMKSHASVHDETEVAECSYSPFMKALARAHIVMAHHMEMIVENGWIDAPLTGEEPYSDGTFPEKEEDEEQPIMEEAMDTVVKEEKKDTVVKEEEVEDTVLKKEIKEEVVEDEGEDVNMIEKNNEQIPLFYASGPAGKTKRVRRKYGDDMSADEIEPYFDRASSEAIDGSNFTNSEKNQLKLAMKDVMLRGLNYQFAAVKYCTPGQRIIAFSCKIKQICKRLKKMEESGELPSTSSHPIPTLDATPEQKLIYVNYKIDEIVSGSTLKRNGRALLKRAVRLVVWDGLSIAAASNRTGLAASTMFPYVVKARSALSGLLQMNAPGPSTVASTALMCGADDDEEQGSSNDASEEEIRQTVEGVLASAQITEERRKMLSRVMVTALMCPKESTKIAACRRENISVTSVAPYLARARARLENRPPATRISTDEMSFLPREDSMEGIDESEYIEKGSVVIEGYLLPNSCSEIRRQIRSGELSHVKAKPFEGTRKMLRDKIVTMIAKFRYRNDGVKIADGIMAVIIDHKSHDKVVEELGVANASLIRYKAVVKLLIDMKNITLFENGIKRKIKPNMKIENGQKNKYLRDGARGKKIQVEKSDDDCEGTEEDSD</sequence>
<organism evidence="5 6">
    <name type="scientific">Pristionchus fissidentatus</name>
    <dbReference type="NCBI Taxonomy" id="1538716"/>
    <lineage>
        <taxon>Eukaryota</taxon>
        <taxon>Metazoa</taxon>
        <taxon>Ecdysozoa</taxon>
        <taxon>Nematoda</taxon>
        <taxon>Chromadorea</taxon>
        <taxon>Rhabditida</taxon>
        <taxon>Rhabditina</taxon>
        <taxon>Diplogasteromorpha</taxon>
        <taxon>Diplogasteroidea</taxon>
        <taxon>Neodiplogasteridae</taxon>
        <taxon>Pristionchus</taxon>
    </lineage>
</organism>
<dbReference type="PANTHER" id="PTHR11245:SF6">
    <property type="entry name" value="DUF19 DOMAIN-CONTAINING PROTEIN"/>
    <property type="match status" value="1"/>
</dbReference>
<keyword evidence="3" id="KW-0372">Hormone</keyword>
<evidence type="ECO:0000313" key="6">
    <source>
        <dbReference type="Proteomes" id="UP001432322"/>
    </source>
</evidence>
<comment type="caution">
    <text evidence="5">The sequence shown here is derived from an EMBL/GenBank/DDBJ whole genome shotgun (WGS) entry which is preliminary data.</text>
</comment>
<proteinExistence type="inferred from homology"/>
<reference evidence="5" key="1">
    <citation type="submission" date="2023-10" db="EMBL/GenBank/DDBJ databases">
        <title>Genome assembly of Pristionchus species.</title>
        <authorList>
            <person name="Yoshida K."/>
            <person name="Sommer R.J."/>
        </authorList>
    </citation>
    <scope>NUCLEOTIDE SEQUENCE</scope>
    <source>
        <strain evidence="5">RS5133</strain>
    </source>
</reference>
<name>A0AAV5VNX0_9BILA</name>
<evidence type="ECO:0000313" key="5">
    <source>
        <dbReference type="EMBL" id="GMT21229.1"/>
    </source>
</evidence>
<gene>
    <name evidence="5" type="ORF">PFISCL1PPCAC_12526</name>
</gene>
<protein>
    <submittedName>
        <fullName evidence="5">Uncharacterized protein</fullName>
    </submittedName>
</protein>
<dbReference type="GO" id="GO:0005179">
    <property type="term" value="F:hormone activity"/>
    <property type="evidence" value="ECO:0007669"/>
    <property type="project" value="UniProtKB-KW"/>
</dbReference>
<evidence type="ECO:0000256" key="3">
    <source>
        <dbReference type="ARBA" id="ARBA00022702"/>
    </source>
</evidence>
<comment type="subunit">
    <text evidence="2">Homodimer; disulfide-linked.</text>
</comment>
<comment type="similarity">
    <text evidence="1">Belongs to the stanniocalcin family.</text>
</comment>
<dbReference type="GO" id="GO:0006874">
    <property type="term" value="P:intracellular calcium ion homeostasis"/>
    <property type="evidence" value="ECO:0007669"/>
    <property type="project" value="TreeGrafter"/>
</dbReference>
<evidence type="ECO:0000256" key="1">
    <source>
        <dbReference type="ARBA" id="ARBA00008693"/>
    </source>
</evidence>
<dbReference type="InterPro" id="IPR004978">
    <property type="entry name" value="Stanniocalcin"/>
</dbReference>
<accession>A0AAV5VNX0</accession>
<dbReference type="GO" id="GO:0005615">
    <property type="term" value="C:extracellular space"/>
    <property type="evidence" value="ECO:0007669"/>
    <property type="project" value="TreeGrafter"/>
</dbReference>
<evidence type="ECO:0000256" key="2">
    <source>
        <dbReference type="ARBA" id="ARBA00011748"/>
    </source>
</evidence>